<organism evidence="8 9">
    <name type="scientific">Plutella xylostella</name>
    <name type="common">Diamondback moth</name>
    <name type="synonym">Plutella maculipennis</name>
    <dbReference type="NCBI Taxonomy" id="51655"/>
    <lineage>
        <taxon>Eukaryota</taxon>
        <taxon>Metazoa</taxon>
        <taxon>Ecdysozoa</taxon>
        <taxon>Arthropoda</taxon>
        <taxon>Hexapoda</taxon>
        <taxon>Insecta</taxon>
        <taxon>Pterygota</taxon>
        <taxon>Neoptera</taxon>
        <taxon>Endopterygota</taxon>
        <taxon>Lepidoptera</taxon>
        <taxon>Glossata</taxon>
        <taxon>Ditrysia</taxon>
        <taxon>Yponomeutoidea</taxon>
        <taxon>Plutellidae</taxon>
        <taxon>Plutella</taxon>
    </lineage>
</organism>
<reference evidence="8 9" key="1">
    <citation type="submission" date="2021-06" db="EMBL/GenBank/DDBJ databases">
        <title>A haploid diamondback moth (Plutella xylostella L.) genome assembly resolves 31 chromosomes and identifies a diamide resistance mutation.</title>
        <authorList>
            <person name="Ward C.M."/>
            <person name="Perry K.D."/>
            <person name="Baker G."/>
            <person name="Powis K."/>
            <person name="Heckel D.G."/>
            <person name="Baxter S.W."/>
        </authorList>
    </citation>
    <scope>NUCLEOTIDE SEQUENCE [LARGE SCALE GENOMIC DNA]</scope>
    <source>
        <strain evidence="8 9">LV</strain>
        <tissue evidence="8">Single pupa</tissue>
    </source>
</reference>
<dbReference type="InterPro" id="IPR024613">
    <property type="entry name" value="Huntingtin_N_HEAT_rpt-2"/>
</dbReference>
<dbReference type="Gene3D" id="1.25.10.10">
    <property type="entry name" value="Leucine-rich Repeat Variant"/>
    <property type="match status" value="2"/>
</dbReference>
<dbReference type="PANTHER" id="PTHR10170">
    <property type="entry name" value="HUNTINGTON DISEASE PROTEIN"/>
    <property type="match status" value="1"/>
</dbReference>
<keyword evidence="6" id="KW-0539">Nucleus</keyword>
<dbReference type="Pfam" id="PF20926">
    <property type="entry name" value="Htt_N-HEAT_1"/>
    <property type="match status" value="1"/>
</dbReference>
<sequence>MNVLEKAEKAIEFLKNNEGSKKSHELQTAAGTLGRCLGALGSRPSYARHYANLLHVAIPTILSLASNDSAEVRLVGDEALNRAVVGGFAFHAYKTNIILQNQIDVTRNARWIRAALSRVCLGECWVRPGVGKIRAQAQTLFPKLSQIVRQTREIQLIVEALEANLPRILDALAEYTTDEEMTELSKALLSHIESSEPAVRRGVANTVARLCSHRPPLLSNVLDKVFDNLWPQSSDNNMVLGWFGMVRAIFQINDIQKLADENLFVTQDYLEIYQLILHYIEQSTVEHNIQNSIMECLSVLLSHATGEFKKALLEKQGRCANLDLRVNKKGHSRNISSVSAITSIISSISYDTKDSEPADSNELTISGALHLGGLQWDTPRRSLEDLTIQTPDSPTSEMAVELDTAQLSKDLSEKLHEVEASRADSDGELVEPAGQGFKVNIGSSYDEDSALKYCARLLVSKFILTGYKGGLIPDRLMIIFSFRSVRVSVKASALNCLSEILRLYPQAITAYLDKEVDIKSHNVSGASEGTDSNQDNINDFILERNVCFQDSMSESLSQDLFNKSMDYPLPNTAHQIFKKDCRSLEKSIDSIEQKSSLKDVPSHILDSKVYLKNDLMASGISADSANTNANMTNSNITSNSNMTGSNDPTYYPMTSSADVLSSSIDLDMKFDHFGESNTNLDNLDAMKELEKPKRSLKRTDEVQSKDAPEASLDINDEEKVDECIKEYEYQHMSDVFVLLCDHNDPQIRGLVRVCIGNYLYAALELSHGDYYRWRNYSVLPKDVSENINTDKLVEIVVKGLSDEIHSCVNHTLTAVTKICAALSNSTYYKLLPDILNSLVAVERNSYWLCKVNLCKLYEKLPYRRLFILCPGYRARSRLIMDTLYRMLSEQDHKIRSAAAHAIATITPKIYPSQRDTPVKAVIKSAVEQSRIFTFEQTTLALNLVKEMYFTHDLPQQLKGEKRIDNVDSLKVVVNDLMARLLESSCKFYSQGLLEALLTVMKAWPPWDNPAAYSDQRILDYCLESIEYINDFKIK</sequence>
<evidence type="ECO:0000256" key="7">
    <source>
        <dbReference type="SAM" id="MobiDB-lite"/>
    </source>
</evidence>
<evidence type="ECO:0000256" key="3">
    <source>
        <dbReference type="ARBA" id="ARBA00004496"/>
    </source>
</evidence>
<evidence type="ECO:0000256" key="4">
    <source>
        <dbReference type="ARBA" id="ARBA00007153"/>
    </source>
</evidence>
<protein>
    <submittedName>
        <fullName evidence="8">Uncharacterized protein</fullName>
    </submittedName>
</protein>
<comment type="function">
    <text evidence="1">May play a role in microtubule-mediated transport or vesicle function.</text>
</comment>
<keyword evidence="9" id="KW-1185">Reference proteome</keyword>
<dbReference type="InterPro" id="IPR011989">
    <property type="entry name" value="ARM-like"/>
</dbReference>
<name>A0ABQ7PX65_PLUXY</name>
<dbReference type="PANTHER" id="PTHR10170:SF10">
    <property type="entry name" value="HUNTINGTIN"/>
    <property type="match status" value="1"/>
</dbReference>
<accession>A0ABQ7PX65</accession>
<comment type="similarity">
    <text evidence="4">Belongs to the huntingtin family.</text>
</comment>
<feature type="region of interest" description="Disordered" evidence="7">
    <location>
        <begin position="691"/>
        <end position="711"/>
    </location>
</feature>
<dbReference type="SUPFAM" id="SSF48371">
    <property type="entry name" value="ARM repeat"/>
    <property type="match status" value="1"/>
</dbReference>
<evidence type="ECO:0000256" key="6">
    <source>
        <dbReference type="ARBA" id="ARBA00023242"/>
    </source>
</evidence>
<keyword evidence="5" id="KW-0963">Cytoplasm</keyword>
<dbReference type="EMBL" id="JAHIBW010000026">
    <property type="protein sequence ID" value="KAG7297485.1"/>
    <property type="molecule type" value="Genomic_DNA"/>
</dbReference>
<evidence type="ECO:0000313" key="9">
    <source>
        <dbReference type="Proteomes" id="UP000823941"/>
    </source>
</evidence>
<comment type="subcellular location">
    <subcellularLocation>
        <location evidence="3">Cytoplasm</location>
    </subcellularLocation>
    <subcellularLocation>
        <location evidence="2">Nucleus</location>
    </subcellularLocation>
</comment>
<evidence type="ECO:0000313" key="8">
    <source>
        <dbReference type="EMBL" id="KAG7297485.1"/>
    </source>
</evidence>
<comment type="caution">
    <text evidence="8">The sequence shown here is derived from an EMBL/GenBank/DDBJ whole genome shotgun (WGS) entry which is preliminary data.</text>
</comment>
<proteinExistence type="inferred from homology"/>
<gene>
    <name evidence="8" type="ORF">JYU34_019495</name>
</gene>
<evidence type="ECO:0000256" key="5">
    <source>
        <dbReference type="ARBA" id="ARBA00022490"/>
    </source>
</evidence>
<dbReference type="InterPro" id="IPR048411">
    <property type="entry name" value="Htt_N_HEAT_rpt-1"/>
</dbReference>
<dbReference type="InterPro" id="IPR016024">
    <property type="entry name" value="ARM-type_fold"/>
</dbReference>
<dbReference type="Proteomes" id="UP000823941">
    <property type="component" value="Chromosome 26"/>
</dbReference>
<feature type="compositionally biased region" description="Basic and acidic residues" evidence="7">
    <location>
        <begin position="691"/>
        <end position="708"/>
    </location>
</feature>
<dbReference type="Pfam" id="PF12372">
    <property type="entry name" value="Htt_N-HEAT"/>
    <property type="match status" value="1"/>
</dbReference>
<evidence type="ECO:0000256" key="2">
    <source>
        <dbReference type="ARBA" id="ARBA00004123"/>
    </source>
</evidence>
<evidence type="ECO:0000256" key="1">
    <source>
        <dbReference type="ARBA" id="ARBA00002907"/>
    </source>
</evidence>
<dbReference type="InterPro" id="IPR028426">
    <property type="entry name" value="Huntingtin_fam"/>
</dbReference>